<reference evidence="11" key="2">
    <citation type="submission" date="2018-07" db="EMBL/GenBank/DDBJ databases">
        <authorList>
            <person name="Quirk P.G."/>
            <person name="Krulwich T.A."/>
        </authorList>
    </citation>
    <scope>NUCLEOTIDE SEQUENCE</scope>
</reference>
<keyword evidence="5 6" id="KW-0206">Cytoskeleton</keyword>
<dbReference type="PANTHER" id="PTHR19302">
    <property type="entry name" value="GAMMA TUBULIN COMPLEX PROTEIN"/>
    <property type="match status" value="1"/>
</dbReference>
<dbReference type="GO" id="GO:0007020">
    <property type="term" value="P:microtubule nucleation"/>
    <property type="evidence" value="ECO:0007669"/>
    <property type="project" value="InterPro"/>
</dbReference>
<feature type="region of interest" description="Disordered" evidence="7">
    <location>
        <begin position="217"/>
        <end position="236"/>
    </location>
</feature>
<dbReference type="GO" id="GO:0051225">
    <property type="term" value="P:spindle assembly"/>
    <property type="evidence" value="ECO:0007669"/>
    <property type="project" value="TreeGrafter"/>
</dbReference>
<evidence type="ECO:0000256" key="6">
    <source>
        <dbReference type="RuleBase" id="RU363050"/>
    </source>
</evidence>
<comment type="subcellular location">
    <subcellularLocation>
        <location evidence="1 6">Cytoplasm</location>
        <location evidence="1 6">Cytoskeleton</location>
        <location evidence="1 6">Microtubule organizing center</location>
    </subcellularLocation>
</comment>
<dbReference type="Pfam" id="PF17681">
    <property type="entry name" value="GCP_N_terminal"/>
    <property type="match status" value="1"/>
</dbReference>
<dbReference type="GO" id="GO:0051011">
    <property type="term" value="F:microtubule minus-end binding"/>
    <property type="evidence" value="ECO:0007669"/>
    <property type="project" value="TreeGrafter"/>
</dbReference>
<evidence type="ECO:0000259" key="8">
    <source>
        <dbReference type="Pfam" id="PF04130"/>
    </source>
</evidence>
<dbReference type="GO" id="GO:0000930">
    <property type="term" value="C:gamma-tubulin complex"/>
    <property type="evidence" value="ECO:0007669"/>
    <property type="project" value="TreeGrafter"/>
</dbReference>
<dbReference type="InterPro" id="IPR007259">
    <property type="entry name" value="GCP"/>
</dbReference>
<evidence type="ECO:0000256" key="5">
    <source>
        <dbReference type="ARBA" id="ARBA00023212"/>
    </source>
</evidence>
<dbReference type="Pfam" id="PF04130">
    <property type="entry name" value="GCP_C_terminal"/>
    <property type="match status" value="1"/>
</dbReference>
<dbReference type="GO" id="GO:0005874">
    <property type="term" value="C:microtubule"/>
    <property type="evidence" value="ECO:0007669"/>
    <property type="project" value="UniProtKB-KW"/>
</dbReference>
<evidence type="ECO:0000259" key="9">
    <source>
        <dbReference type="Pfam" id="PF17681"/>
    </source>
</evidence>
<dbReference type="InterPro" id="IPR040457">
    <property type="entry name" value="GCP_C"/>
</dbReference>
<evidence type="ECO:0000256" key="1">
    <source>
        <dbReference type="ARBA" id="ARBA00004267"/>
    </source>
</evidence>
<name>A0A336L0T3_CULSO</name>
<dbReference type="GO" id="GO:0043015">
    <property type="term" value="F:gamma-tubulin binding"/>
    <property type="evidence" value="ECO:0007669"/>
    <property type="project" value="InterPro"/>
</dbReference>
<protein>
    <recommendedName>
        <fullName evidence="6">Gamma-tubulin complex component</fullName>
    </recommendedName>
</protein>
<organism evidence="10">
    <name type="scientific">Culicoides sonorensis</name>
    <name type="common">Biting midge</name>
    <dbReference type="NCBI Taxonomy" id="179676"/>
    <lineage>
        <taxon>Eukaryota</taxon>
        <taxon>Metazoa</taxon>
        <taxon>Ecdysozoa</taxon>
        <taxon>Arthropoda</taxon>
        <taxon>Hexapoda</taxon>
        <taxon>Insecta</taxon>
        <taxon>Pterygota</taxon>
        <taxon>Neoptera</taxon>
        <taxon>Endopterygota</taxon>
        <taxon>Diptera</taxon>
        <taxon>Nematocera</taxon>
        <taxon>Chironomoidea</taxon>
        <taxon>Ceratopogonidae</taxon>
        <taxon>Ceratopogoninae</taxon>
        <taxon>Culicoides</taxon>
        <taxon>Monoculicoides</taxon>
    </lineage>
</organism>
<evidence type="ECO:0000256" key="2">
    <source>
        <dbReference type="ARBA" id="ARBA00010337"/>
    </source>
</evidence>
<dbReference type="InterPro" id="IPR041470">
    <property type="entry name" value="GCP_N"/>
</dbReference>
<proteinExistence type="inferred from homology"/>
<dbReference type="EMBL" id="UFQS01001202">
    <property type="protein sequence ID" value="SSX09724.1"/>
    <property type="molecule type" value="Genomic_DNA"/>
</dbReference>
<dbReference type="GO" id="GO:0000278">
    <property type="term" value="P:mitotic cell cycle"/>
    <property type="evidence" value="ECO:0007669"/>
    <property type="project" value="TreeGrafter"/>
</dbReference>
<evidence type="ECO:0000256" key="7">
    <source>
        <dbReference type="SAM" id="MobiDB-lite"/>
    </source>
</evidence>
<feature type="compositionally biased region" description="Low complexity" evidence="7">
    <location>
        <begin position="221"/>
        <end position="232"/>
    </location>
</feature>
<evidence type="ECO:0000256" key="3">
    <source>
        <dbReference type="ARBA" id="ARBA00022490"/>
    </source>
</evidence>
<dbReference type="GO" id="GO:0031122">
    <property type="term" value="P:cytoplasmic microtubule organization"/>
    <property type="evidence" value="ECO:0007669"/>
    <property type="project" value="TreeGrafter"/>
</dbReference>
<dbReference type="AlphaFoldDB" id="A0A336L0T3"/>
<dbReference type="GO" id="GO:0000922">
    <property type="term" value="C:spindle pole"/>
    <property type="evidence" value="ECO:0007669"/>
    <property type="project" value="InterPro"/>
</dbReference>
<sequence>MIHDILLSLISADTDPLPILEFTISELSSNFIHPGEAKILEDIVKIAGQYKDIRKFITKYNGSCPVGISQNDQANGSVEEPLSKGLYLQAFCDGMDASLEKYRQLVIDLEKRYLRAPTNSLLFIYHQIDRYQPLLCFLLKLISGIRSQRLHGCMILDYLQRNSLHGNKTICEAVQIIQRSVYVVFIKHLYQWLLYGRFVDPYGEFFIQHVGDSISHHTTHGSHSSTSHVHGTSSHHDSHSIQATIASDSNSINTELWRYEVAINMLPYYFPYTWAENVLMTGQTVLTFNSNPKDMAKKLEFMDDTNEKPHEHHNSLWGDQEYEIFRKFYDLQNEEVINVSKLEQIVNVIKTCVTEHLFVIAMHEANLSHQMRLIKDFYLLGRGELFHEFIKYTKILMSNPINEAATRDLNRAFISAGNMVGISEDIEQFSMYVPKDNTGSFTNEANNYINFITLKYKVKFPLHLLFAPKVLDRYNEMFRFLLKIKKTQFDLEQVWTHHREIKFETNTKIVQFRNKLLFLIDNLQYYLQVDVLESQFSILMNAIQEAKDFEQIHKAHAKFQSSILGLCFLIPQQESDKEFNGTAIYVDNPVLTILNKMLACIHLFCILCMEHSAANEKAREFEFQKQEDVFDELMDSLLKLLVGMRVGPLSQLLLRLDFNYWFSLRTKSNKSHTSIIV</sequence>
<evidence type="ECO:0000256" key="4">
    <source>
        <dbReference type="ARBA" id="ARBA00022701"/>
    </source>
</evidence>
<keyword evidence="4 6" id="KW-0493">Microtubule</keyword>
<dbReference type="GO" id="GO:0051321">
    <property type="term" value="P:meiotic cell cycle"/>
    <property type="evidence" value="ECO:0007669"/>
    <property type="project" value="TreeGrafter"/>
</dbReference>
<evidence type="ECO:0000313" key="10">
    <source>
        <dbReference type="EMBL" id="SSX09724.1"/>
    </source>
</evidence>
<feature type="domain" description="Gamma tubulin complex component protein N-terminal" evidence="9">
    <location>
        <begin position="2"/>
        <end position="364"/>
    </location>
</feature>
<dbReference type="OMA" id="QLSMWLL"/>
<dbReference type="VEuPathDB" id="VectorBase:CSON001391"/>
<feature type="domain" description="Gamma tubulin complex component C-terminal" evidence="8">
    <location>
        <begin position="367"/>
        <end position="662"/>
    </location>
</feature>
<accession>A0A336L0T3</accession>
<gene>
    <name evidence="10" type="primary">CSON001391</name>
</gene>
<dbReference type="Gene3D" id="1.20.120.1900">
    <property type="entry name" value="Gamma-tubulin complex, C-terminal domain"/>
    <property type="match status" value="1"/>
</dbReference>
<dbReference type="PANTHER" id="PTHR19302:SF27">
    <property type="entry name" value="GAMMA-TUBULIN COMPLEX COMPONENT 4"/>
    <property type="match status" value="1"/>
</dbReference>
<evidence type="ECO:0000313" key="11">
    <source>
        <dbReference type="EMBL" id="SSX29491.1"/>
    </source>
</evidence>
<reference evidence="10" key="1">
    <citation type="submission" date="2018-04" db="EMBL/GenBank/DDBJ databases">
        <authorList>
            <person name="Go L.Y."/>
            <person name="Mitchell J.A."/>
        </authorList>
    </citation>
    <scope>NUCLEOTIDE SEQUENCE</scope>
    <source>
        <tissue evidence="10">Whole organism</tissue>
    </source>
</reference>
<comment type="similarity">
    <text evidence="2 6">Belongs to the TUBGCP family.</text>
</comment>
<keyword evidence="3 6" id="KW-0963">Cytoplasm</keyword>
<dbReference type="InterPro" id="IPR042241">
    <property type="entry name" value="GCP_C_sf"/>
</dbReference>
<dbReference type="EMBL" id="UFQT01001202">
    <property type="protein sequence ID" value="SSX29491.1"/>
    <property type="molecule type" value="Genomic_DNA"/>
</dbReference>